<sequence length="175" mass="19507">MPFRGISCGEEANWRQPKNRKYFSQHRSALAQEVLRIAVGEVARVATRRFGSLTEDASRRLAYLIAKMFGAMPNVVHHLLGVSAGLRNEGVAFARWMIPVNIFDRAAESDAQTVTALLHLHSAISLSVSVFEWQPGFEKCSSTTEISCPETSKLITSGIPSFTRMRRSDLARRVD</sequence>
<proteinExistence type="predicted"/>
<dbReference type="RefSeq" id="WP_011512274.1">
    <property type="nucleotide sequence ID" value="NC_007964.1"/>
</dbReference>
<dbReference type="KEGG" id="nha:Nham_3970"/>
<evidence type="ECO:0000313" key="2">
    <source>
        <dbReference type="Proteomes" id="UP000001953"/>
    </source>
</evidence>
<protein>
    <submittedName>
        <fullName evidence="1">Uncharacterized protein</fullName>
    </submittedName>
</protein>
<gene>
    <name evidence="1" type="ordered locus">Nham_3970</name>
</gene>
<dbReference type="EMBL" id="CP000319">
    <property type="protein sequence ID" value="ABE64645.1"/>
    <property type="molecule type" value="Genomic_DNA"/>
</dbReference>
<dbReference type="AlphaFoldDB" id="Q1QGK2"/>
<accession>Q1QGK2</accession>
<reference evidence="1 2" key="1">
    <citation type="submission" date="2006-03" db="EMBL/GenBank/DDBJ databases">
        <title>Complete sequence of chromosome of Nitrobacter hamburgensis X14.</title>
        <authorList>
            <consortium name="US DOE Joint Genome Institute"/>
            <person name="Copeland A."/>
            <person name="Lucas S."/>
            <person name="Lapidus A."/>
            <person name="Barry K."/>
            <person name="Detter J.C."/>
            <person name="Glavina del Rio T."/>
            <person name="Hammon N."/>
            <person name="Israni S."/>
            <person name="Dalin E."/>
            <person name="Tice H."/>
            <person name="Pitluck S."/>
            <person name="Chain P."/>
            <person name="Malfatti S."/>
            <person name="Shin M."/>
            <person name="Vergez L."/>
            <person name="Schmutz J."/>
            <person name="Larimer F."/>
            <person name="Land M."/>
            <person name="Hauser L."/>
            <person name="Kyrpides N."/>
            <person name="Ivanova N."/>
            <person name="Ward B."/>
            <person name="Arp D."/>
            <person name="Klotz M."/>
            <person name="Stein L."/>
            <person name="O'Mullan G."/>
            <person name="Starkenburg S."/>
            <person name="Sayavedra L."/>
            <person name="Poret-Peterson A.T."/>
            <person name="Gentry M.E."/>
            <person name="Bruce D."/>
            <person name="Richardson P."/>
        </authorList>
    </citation>
    <scope>NUCLEOTIDE SEQUENCE [LARGE SCALE GENOMIC DNA]</scope>
    <source>
        <strain evidence="2">DSM 10229 / NCIMB 13809 / X14</strain>
    </source>
</reference>
<name>Q1QGK2_NITHX</name>
<dbReference type="HOGENOM" id="CLU_1530951_0_0_5"/>
<organism evidence="1 2">
    <name type="scientific">Nitrobacter hamburgensis (strain DSM 10229 / NCIMB 13809 / X14)</name>
    <dbReference type="NCBI Taxonomy" id="323097"/>
    <lineage>
        <taxon>Bacteria</taxon>
        <taxon>Pseudomonadati</taxon>
        <taxon>Pseudomonadota</taxon>
        <taxon>Alphaproteobacteria</taxon>
        <taxon>Hyphomicrobiales</taxon>
        <taxon>Nitrobacteraceae</taxon>
        <taxon>Nitrobacter</taxon>
    </lineage>
</organism>
<dbReference type="Proteomes" id="UP000001953">
    <property type="component" value="Chromosome"/>
</dbReference>
<keyword evidence="2" id="KW-1185">Reference proteome</keyword>
<evidence type="ECO:0000313" key="1">
    <source>
        <dbReference type="EMBL" id="ABE64645.1"/>
    </source>
</evidence>
<dbReference type="STRING" id="323097.Nham_3970"/>